<dbReference type="InterPro" id="IPR015424">
    <property type="entry name" value="PyrdxlP-dep_Trfase"/>
</dbReference>
<dbReference type="InterPro" id="IPR015421">
    <property type="entry name" value="PyrdxlP-dep_Trfase_major"/>
</dbReference>
<dbReference type="Gene3D" id="3.40.640.10">
    <property type="entry name" value="Type I PLP-dependent aspartate aminotransferase-like (Major domain)"/>
    <property type="match status" value="1"/>
</dbReference>
<gene>
    <name evidence="2" type="ORF">A3E39_01295</name>
</gene>
<reference evidence="2 3" key="1">
    <citation type="journal article" date="2016" name="Nat. Commun.">
        <title>Thousands of microbial genomes shed light on interconnected biogeochemical processes in an aquifer system.</title>
        <authorList>
            <person name="Anantharaman K."/>
            <person name="Brown C.T."/>
            <person name="Hug L.A."/>
            <person name="Sharon I."/>
            <person name="Castelle C.J."/>
            <person name="Probst A.J."/>
            <person name="Thomas B.C."/>
            <person name="Singh A."/>
            <person name="Wilkins M.J."/>
            <person name="Karaoz U."/>
            <person name="Brodie E.L."/>
            <person name="Williams K.H."/>
            <person name="Hubbard S.S."/>
            <person name="Banfield J.F."/>
        </authorList>
    </citation>
    <scope>NUCLEOTIDE SEQUENCE [LARGE SCALE GENOMIC DNA]</scope>
</reference>
<dbReference type="PANTHER" id="PTHR30244:SF34">
    <property type="entry name" value="DTDP-4-AMINO-4,6-DIDEOXYGALACTOSE TRANSAMINASE"/>
    <property type="match status" value="1"/>
</dbReference>
<dbReference type="SUPFAM" id="SSF53383">
    <property type="entry name" value="PLP-dependent transferases"/>
    <property type="match status" value="1"/>
</dbReference>
<evidence type="ECO:0000313" key="2">
    <source>
        <dbReference type="EMBL" id="OGL78779.1"/>
    </source>
</evidence>
<accession>A0A1F7UKI4</accession>
<dbReference type="InterPro" id="IPR000653">
    <property type="entry name" value="DegT/StrS_aminotransferase"/>
</dbReference>
<protein>
    <recommendedName>
        <fullName evidence="4">DegT/DnrJ/EryC1/StrS aminotransferase</fullName>
    </recommendedName>
</protein>
<keyword evidence="1" id="KW-0663">Pyridoxal phosphate</keyword>
<evidence type="ECO:0000256" key="1">
    <source>
        <dbReference type="RuleBase" id="RU004508"/>
    </source>
</evidence>
<proteinExistence type="inferred from homology"/>
<dbReference type="PANTHER" id="PTHR30244">
    <property type="entry name" value="TRANSAMINASE"/>
    <property type="match status" value="1"/>
</dbReference>
<evidence type="ECO:0008006" key="4">
    <source>
        <dbReference type="Google" id="ProtNLM"/>
    </source>
</evidence>
<dbReference type="Gene3D" id="3.90.1150.10">
    <property type="entry name" value="Aspartate Aminotransferase, domain 1"/>
    <property type="match status" value="1"/>
</dbReference>
<dbReference type="Proteomes" id="UP000176603">
    <property type="component" value="Unassembled WGS sequence"/>
</dbReference>
<dbReference type="AlphaFoldDB" id="A0A1F7UKI4"/>
<dbReference type="PIRSF" id="PIRSF000390">
    <property type="entry name" value="PLP_StrS"/>
    <property type="match status" value="1"/>
</dbReference>
<organism evidence="2 3">
    <name type="scientific">Candidatus Uhrbacteria bacterium RIFCSPHIGHO2_12_FULL_60_25</name>
    <dbReference type="NCBI Taxonomy" id="1802399"/>
    <lineage>
        <taxon>Bacteria</taxon>
        <taxon>Candidatus Uhriibacteriota</taxon>
    </lineage>
</organism>
<dbReference type="InterPro" id="IPR015422">
    <property type="entry name" value="PyrdxlP-dep_Trfase_small"/>
</dbReference>
<dbReference type="STRING" id="1802399.A3E39_01295"/>
<dbReference type="EMBL" id="MGEH01000024">
    <property type="protein sequence ID" value="OGL78779.1"/>
    <property type="molecule type" value="Genomic_DNA"/>
</dbReference>
<dbReference type="GO" id="GO:0000271">
    <property type="term" value="P:polysaccharide biosynthetic process"/>
    <property type="evidence" value="ECO:0007669"/>
    <property type="project" value="TreeGrafter"/>
</dbReference>
<comment type="caution">
    <text evidence="2">The sequence shown here is derived from an EMBL/GenBank/DDBJ whole genome shotgun (WGS) entry which is preliminary data.</text>
</comment>
<dbReference type="Pfam" id="PF01041">
    <property type="entry name" value="DegT_DnrJ_EryC1"/>
    <property type="match status" value="1"/>
</dbReference>
<dbReference type="GO" id="GO:0030170">
    <property type="term" value="F:pyridoxal phosphate binding"/>
    <property type="evidence" value="ECO:0007669"/>
    <property type="project" value="TreeGrafter"/>
</dbReference>
<sequence length="325" mass="37084">MGDEVIVPAVTFVATSNMLIELGLTPVFVDVDRRTYNIDPSKIEAHITDRTRAIVPVHLFGQPCNMEPIEAIAKKHKLRIVEDSCETMFTRYRGRSVGSFGDIACFSTYMCHLLVTGVGGIVLTKDKNLAIILRSLANHGRDSIYFSMDDRQSAVDTDHLAEVVQRRFNFVRLGYSYRLTELEGALGVAQLDRKAEIIDGHKRTALRLLEVLRKYATELQLPYHPTDTDHAFMMFPIVILHDQYLKVDLVNHLEARGIETRDMLPLISQPFYRDRFGDLSSSYPVADWIQRNGFYIGSHQGMTEADIQYVAEAFNIFFTLYKPDR</sequence>
<dbReference type="CDD" id="cd00616">
    <property type="entry name" value="AHBA_syn"/>
    <property type="match status" value="1"/>
</dbReference>
<comment type="similarity">
    <text evidence="1">Belongs to the DegT/DnrJ/EryC1 family.</text>
</comment>
<name>A0A1F7UKI4_9BACT</name>
<dbReference type="GO" id="GO:0008483">
    <property type="term" value="F:transaminase activity"/>
    <property type="evidence" value="ECO:0007669"/>
    <property type="project" value="TreeGrafter"/>
</dbReference>
<evidence type="ECO:0000313" key="3">
    <source>
        <dbReference type="Proteomes" id="UP000176603"/>
    </source>
</evidence>